<dbReference type="SUPFAM" id="SSF81296">
    <property type="entry name" value="E set domains"/>
    <property type="match status" value="2"/>
</dbReference>
<dbReference type="InterPro" id="IPR013783">
    <property type="entry name" value="Ig-like_fold"/>
</dbReference>
<keyword evidence="3 8" id="KW-0808">Transferase</keyword>
<dbReference type="Pfam" id="PF22019">
    <property type="entry name" value="GlgB_N"/>
    <property type="match status" value="1"/>
</dbReference>
<sequence>MSSRIDRDVINALIAGHFADPFSVLGMHQTQAGLEVRALLPDATDVWVIEPKTGRKVGKLECLDARGFFCGVLPRRKNFFRYQLAVTWHGQQNLIDDPYRFGPLIQEMDAWLLSEGTHLRPYETLGAHADTMDGVTGTRFSVWAPNARRVSVVGQFNYWDGRRHPMRLRKESGIWELFIPGAHNGQLYKFELLDANGNLRIKPIPMLLRRRCVRKRRR</sequence>
<dbReference type="Gene3D" id="2.60.40.10">
    <property type="entry name" value="Immunoglobulins"/>
    <property type="match status" value="2"/>
</dbReference>
<name>A0A379WJQ1_SALET</name>
<dbReference type="InterPro" id="IPR014756">
    <property type="entry name" value="Ig_E-set"/>
</dbReference>
<dbReference type="GO" id="GO:0005829">
    <property type="term" value="C:cytosol"/>
    <property type="evidence" value="ECO:0007669"/>
    <property type="project" value="TreeGrafter"/>
</dbReference>
<organism evidence="8 9">
    <name type="scientific">Salmonella enterica I</name>
    <dbReference type="NCBI Taxonomy" id="59201"/>
    <lineage>
        <taxon>Bacteria</taxon>
        <taxon>Pseudomonadati</taxon>
        <taxon>Pseudomonadota</taxon>
        <taxon>Gammaproteobacteria</taxon>
        <taxon>Enterobacterales</taxon>
        <taxon>Enterobacteriaceae</taxon>
        <taxon>Salmonella</taxon>
    </lineage>
</organism>
<dbReference type="InterPro" id="IPR004193">
    <property type="entry name" value="Glyco_hydro_13_N"/>
</dbReference>
<evidence type="ECO:0000256" key="2">
    <source>
        <dbReference type="ARBA" id="ARBA00022676"/>
    </source>
</evidence>
<reference evidence="8 9" key="1">
    <citation type="submission" date="2018-06" db="EMBL/GenBank/DDBJ databases">
        <authorList>
            <consortium name="Pathogen Informatics"/>
            <person name="Doyle S."/>
        </authorList>
    </citation>
    <scope>NUCLEOTIDE SEQUENCE [LARGE SCALE GENOMIC DNA]</scope>
    <source>
        <strain evidence="8 9">NCTC8261</strain>
    </source>
</reference>
<dbReference type="AlphaFoldDB" id="A0A379WJQ1"/>
<evidence type="ECO:0000313" key="8">
    <source>
        <dbReference type="EMBL" id="SUH34357.1"/>
    </source>
</evidence>
<keyword evidence="4" id="KW-0320">Glycogen biosynthesis</keyword>
<evidence type="ECO:0000259" key="7">
    <source>
        <dbReference type="Pfam" id="PF22019"/>
    </source>
</evidence>
<keyword evidence="1" id="KW-0321">Glycogen metabolism</keyword>
<dbReference type="Pfam" id="PF02922">
    <property type="entry name" value="CBM_48"/>
    <property type="match status" value="1"/>
</dbReference>
<dbReference type="GO" id="GO:0004553">
    <property type="term" value="F:hydrolase activity, hydrolyzing O-glycosyl compounds"/>
    <property type="evidence" value="ECO:0007669"/>
    <property type="project" value="InterPro"/>
</dbReference>
<dbReference type="GO" id="GO:0005978">
    <property type="term" value="P:glycogen biosynthetic process"/>
    <property type="evidence" value="ECO:0007669"/>
    <property type="project" value="UniProtKB-KW"/>
</dbReference>
<dbReference type="Proteomes" id="UP000254712">
    <property type="component" value="Unassembled WGS sequence"/>
</dbReference>
<keyword evidence="5" id="KW-0119">Carbohydrate metabolism</keyword>
<protein>
    <submittedName>
        <fullName evidence="8">1,4-alpha-glucan branching protein</fullName>
        <ecNumber evidence="8">2.4.1.18</ecNumber>
    </submittedName>
</protein>
<evidence type="ECO:0000256" key="4">
    <source>
        <dbReference type="ARBA" id="ARBA00023056"/>
    </source>
</evidence>
<evidence type="ECO:0000259" key="6">
    <source>
        <dbReference type="Pfam" id="PF02922"/>
    </source>
</evidence>
<dbReference type="FunFam" id="2.60.40.10:FF:000331">
    <property type="entry name" value="1,4-alpha-glucan branching enzyme GlgB"/>
    <property type="match status" value="1"/>
</dbReference>
<dbReference type="InterPro" id="IPR054169">
    <property type="entry name" value="GlgB_N"/>
</dbReference>
<evidence type="ECO:0000256" key="1">
    <source>
        <dbReference type="ARBA" id="ARBA00022600"/>
    </source>
</evidence>
<accession>A0A379WJQ1</accession>
<dbReference type="CDD" id="cd02855">
    <property type="entry name" value="E_set_GBE_prok_N"/>
    <property type="match status" value="1"/>
</dbReference>
<dbReference type="InterPro" id="IPR044143">
    <property type="entry name" value="GlgB_N_E_set_prok"/>
</dbReference>
<feature type="domain" description="Glycoside hydrolase family 13 N-terminal" evidence="6">
    <location>
        <begin position="125"/>
        <end position="201"/>
    </location>
</feature>
<dbReference type="EMBL" id="UGXT01000002">
    <property type="protein sequence ID" value="SUH34357.1"/>
    <property type="molecule type" value="Genomic_DNA"/>
</dbReference>
<evidence type="ECO:0000313" key="9">
    <source>
        <dbReference type="Proteomes" id="UP000254712"/>
    </source>
</evidence>
<dbReference type="EC" id="2.4.1.18" evidence="8"/>
<feature type="domain" description="1,4-alpha-glucan branching enzyme GlgB N-terminal" evidence="7">
    <location>
        <begin position="7"/>
        <end position="99"/>
    </location>
</feature>
<proteinExistence type="predicted"/>
<dbReference type="GO" id="GO:0003844">
    <property type="term" value="F:1,4-alpha-glucan branching enzyme activity"/>
    <property type="evidence" value="ECO:0007669"/>
    <property type="project" value="UniProtKB-EC"/>
</dbReference>
<gene>
    <name evidence="8" type="primary">glgB_1</name>
    <name evidence="8" type="ORF">NCTC8261_00537</name>
</gene>
<keyword evidence="2 8" id="KW-0328">Glycosyltransferase</keyword>
<evidence type="ECO:0000256" key="5">
    <source>
        <dbReference type="ARBA" id="ARBA00023277"/>
    </source>
</evidence>
<dbReference type="FunFam" id="2.60.40.10:FF:000169">
    <property type="entry name" value="1,4-alpha-glucan branching enzyme GlgB"/>
    <property type="match status" value="1"/>
</dbReference>
<dbReference type="PANTHER" id="PTHR43651:SF3">
    <property type="entry name" value="1,4-ALPHA-GLUCAN-BRANCHING ENZYME"/>
    <property type="match status" value="1"/>
</dbReference>
<evidence type="ECO:0000256" key="3">
    <source>
        <dbReference type="ARBA" id="ARBA00022679"/>
    </source>
</evidence>
<dbReference type="PANTHER" id="PTHR43651">
    <property type="entry name" value="1,4-ALPHA-GLUCAN-BRANCHING ENZYME"/>
    <property type="match status" value="1"/>
</dbReference>